<protein>
    <recommendedName>
        <fullName evidence="3">Kelch motif family protein</fullName>
    </recommendedName>
</protein>
<evidence type="ECO:0008006" key="3">
    <source>
        <dbReference type="Google" id="ProtNLM"/>
    </source>
</evidence>
<dbReference type="EMBL" id="ASPP01034009">
    <property type="protein sequence ID" value="ETO03162.1"/>
    <property type="molecule type" value="Genomic_DNA"/>
</dbReference>
<organism evidence="1 2">
    <name type="scientific">Reticulomyxa filosa</name>
    <dbReference type="NCBI Taxonomy" id="46433"/>
    <lineage>
        <taxon>Eukaryota</taxon>
        <taxon>Sar</taxon>
        <taxon>Rhizaria</taxon>
        <taxon>Retaria</taxon>
        <taxon>Foraminifera</taxon>
        <taxon>Monothalamids</taxon>
        <taxon>Reticulomyxidae</taxon>
        <taxon>Reticulomyxa</taxon>
    </lineage>
</organism>
<dbReference type="InterPro" id="IPR015915">
    <property type="entry name" value="Kelch-typ_b-propeller"/>
</dbReference>
<reference evidence="1 2" key="1">
    <citation type="journal article" date="2013" name="Curr. Biol.">
        <title>The Genome of the Foraminiferan Reticulomyxa filosa.</title>
        <authorList>
            <person name="Glockner G."/>
            <person name="Hulsmann N."/>
            <person name="Schleicher M."/>
            <person name="Noegel A.A."/>
            <person name="Eichinger L."/>
            <person name="Gallinger C."/>
            <person name="Pawlowski J."/>
            <person name="Sierra R."/>
            <person name="Euteneuer U."/>
            <person name="Pillet L."/>
            <person name="Moustafa A."/>
            <person name="Platzer M."/>
            <person name="Groth M."/>
            <person name="Szafranski K."/>
            <person name="Schliwa M."/>
        </authorList>
    </citation>
    <scope>NUCLEOTIDE SEQUENCE [LARGE SCALE GENOMIC DNA]</scope>
</reference>
<dbReference type="SUPFAM" id="SSF50965">
    <property type="entry name" value="Galactose oxidase, central domain"/>
    <property type="match status" value="1"/>
</dbReference>
<dbReference type="Gene3D" id="2.120.10.80">
    <property type="entry name" value="Kelch-type beta propeller"/>
    <property type="match status" value="1"/>
</dbReference>
<keyword evidence="2" id="KW-1185">Reference proteome</keyword>
<sequence length="345" mass="40522">MNEKLYNFLLRFFIFCLNDMSVQDSESLVNIETCFDTLAPLPRPLRLAQCVVHKHKILICGGAYAHKCYSCHTLKNKYKLICFYPNDIELFGHCVVKIMNSSNPNEIKLVSFGGKYKHTLIMNYVSVWKEEEGSDNNEEKKTIKITITLCNQWMLIANKQKKQIFIGRSEDDYLGVGAIIDGSENHVLFINYREKNIDVFNLKTLQYVEQCYSYGCVYVNHLLLFFGGEGTNGKASDRDVQIKTKLWERGPTKIEQQWIVEEEEKMEIEEIKQDLERVDQHFDIANLQFFFRTKEIEMIIANWVYSLSIKKRWIDDFGVIIIRYILVLYCTIIPIEIEIQQNKIK</sequence>
<dbReference type="InterPro" id="IPR011043">
    <property type="entry name" value="Gal_Oxase/kelch_b-propeller"/>
</dbReference>
<gene>
    <name evidence="1" type="ORF">RFI_34248</name>
</gene>
<evidence type="ECO:0000313" key="2">
    <source>
        <dbReference type="Proteomes" id="UP000023152"/>
    </source>
</evidence>
<name>X6LPS7_RETFI</name>
<evidence type="ECO:0000313" key="1">
    <source>
        <dbReference type="EMBL" id="ETO03162.1"/>
    </source>
</evidence>
<proteinExistence type="predicted"/>
<accession>X6LPS7</accession>
<comment type="caution">
    <text evidence="1">The sequence shown here is derived from an EMBL/GenBank/DDBJ whole genome shotgun (WGS) entry which is preliminary data.</text>
</comment>
<dbReference type="Proteomes" id="UP000023152">
    <property type="component" value="Unassembled WGS sequence"/>
</dbReference>
<dbReference type="AlphaFoldDB" id="X6LPS7"/>